<dbReference type="AlphaFoldDB" id="A0A392V4E3"/>
<protein>
    <submittedName>
        <fullName evidence="1">Uncharacterized protein</fullName>
    </submittedName>
</protein>
<accession>A0A392V4E3</accession>
<proteinExistence type="predicted"/>
<dbReference type="Proteomes" id="UP000265520">
    <property type="component" value="Unassembled WGS sequence"/>
</dbReference>
<evidence type="ECO:0000313" key="1">
    <source>
        <dbReference type="EMBL" id="MCI83037.1"/>
    </source>
</evidence>
<sequence>LRMPQNPLCACLLDEQALQREIARSSLTLARRSSFSCHVSPGLASRR</sequence>
<dbReference type="EMBL" id="LXQA011057244">
    <property type="protein sequence ID" value="MCI83037.1"/>
    <property type="molecule type" value="Genomic_DNA"/>
</dbReference>
<comment type="caution">
    <text evidence="1">The sequence shown here is derived from an EMBL/GenBank/DDBJ whole genome shotgun (WGS) entry which is preliminary data.</text>
</comment>
<organism evidence="1 2">
    <name type="scientific">Trifolium medium</name>
    <dbReference type="NCBI Taxonomy" id="97028"/>
    <lineage>
        <taxon>Eukaryota</taxon>
        <taxon>Viridiplantae</taxon>
        <taxon>Streptophyta</taxon>
        <taxon>Embryophyta</taxon>
        <taxon>Tracheophyta</taxon>
        <taxon>Spermatophyta</taxon>
        <taxon>Magnoliopsida</taxon>
        <taxon>eudicotyledons</taxon>
        <taxon>Gunneridae</taxon>
        <taxon>Pentapetalae</taxon>
        <taxon>rosids</taxon>
        <taxon>fabids</taxon>
        <taxon>Fabales</taxon>
        <taxon>Fabaceae</taxon>
        <taxon>Papilionoideae</taxon>
        <taxon>50 kb inversion clade</taxon>
        <taxon>NPAAA clade</taxon>
        <taxon>Hologalegina</taxon>
        <taxon>IRL clade</taxon>
        <taxon>Trifolieae</taxon>
        <taxon>Trifolium</taxon>
    </lineage>
</organism>
<name>A0A392V4E3_9FABA</name>
<feature type="non-terminal residue" evidence="1">
    <location>
        <position position="1"/>
    </location>
</feature>
<keyword evidence="2" id="KW-1185">Reference proteome</keyword>
<reference evidence="1 2" key="1">
    <citation type="journal article" date="2018" name="Front. Plant Sci.">
        <title>Red Clover (Trifolium pratense) and Zigzag Clover (T. medium) - A Picture of Genomic Similarities and Differences.</title>
        <authorList>
            <person name="Dluhosova J."/>
            <person name="Istvanek J."/>
            <person name="Nedelnik J."/>
            <person name="Repkova J."/>
        </authorList>
    </citation>
    <scope>NUCLEOTIDE SEQUENCE [LARGE SCALE GENOMIC DNA]</scope>
    <source>
        <strain evidence="2">cv. 10/8</strain>
        <tissue evidence="1">Leaf</tissue>
    </source>
</reference>
<evidence type="ECO:0000313" key="2">
    <source>
        <dbReference type="Proteomes" id="UP000265520"/>
    </source>
</evidence>